<evidence type="ECO:0000313" key="1">
    <source>
        <dbReference type="EMBL" id="KNE64696.1"/>
    </source>
</evidence>
<name>A0A0L0SQA4_ALLM3</name>
<proteinExistence type="predicted"/>
<reference evidence="2" key="2">
    <citation type="submission" date="2009-11" db="EMBL/GenBank/DDBJ databases">
        <title>The Genome Sequence of Allomyces macrogynus strain ATCC 38327.</title>
        <authorList>
            <consortium name="The Broad Institute Genome Sequencing Platform"/>
            <person name="Russ C."/>
            <person name="Cuomo C."/>
            <person name="Shea T."/>
            <person name="Young S.K."/>
            <person name="Zeng Q."/>
            <person name="Koehrsen M."/>
            <person name="Haas B."/>
            <person name="Borodovsky M."/>
            <person name="Guigo R."/>
            <person name="Alvarado L."/>
            <person name="Berlin A."/>
            <person name="Borenstein D."/>
            <person name="Chen Z."/>
            <person name="Engels R."/>
            <person name="Freedman E."/>
            <person name="Gellesch M."/>
            <person name="Goldberg J."/>
            <person name="Griggs A."/>
            <person name="Gujja S."/>
            <person name="Heiman D."/>
            <person name="Hepburn T."/>
            <person name="Howarth C."/>
            <person name="Jen D."/>
            <person name="Larson L."/>
            <person name="Lewis B."/>
            <person name="Mehta T."/>
            <person name="Park D."/>
            <person name="Pearson M."/>
            <person name="Roberts A."/>
            <person name="Saif S."/>
            <person name="Shenoy N."/>
            <person name="Sisk P."/>
            <person name="Stolte C."/>
            <person name="Sykes S."/>
            <person name="Walk T."/>
            <person name="White J."/>
            <person name="Yandava C."/>
            <person name="Burger G."/>
            <person name="Gray M.W."/>
            <person name="Holland P.W.H."/>
            <person name="King N."/>
            <person name="Lang F.B.F."/>
            <person name="Roger A.J."/>
            <person name="Ruiz-Trillo I."/>
            <person name="Lander E."/>
            <person name="Nusbaum C."/>
        </authorList>
    </citation>
    <scope>NUCLEOTIDE SEQUENCE [LARGE SCALE GENOMIC DNA]</scope>
    <source>
        <strain evidence="2">ATCC 38327</strain>
    </source>
</reference>
<evidence type="ECO:0000313" key="2">
    <source>
        <dbReference type="Proteomes" id="UP000054350"/>
    </source>
</evidence>
<dbReference type="AlphaFoldDB" id="A0A0L0SQA4"/>
<protein>
    <submittedName>
        <fullName evidence="1">Uncharacterized protein</fullName>
    </submittedName>
</protein>
<sequence>MAIFAAAYIDQRAHPQRAIYQTDFPLPLSDTHRTQIVDHLVTALSDRLSLRLPFLIAAKSSTAAVVVDRRRTIRIVLSDLGTGADTRARAAQSSKTPHMHPAVRQAVKRYVMTWVPKVTEFQVLADAVGGVAAVPPALEKGRRSRESSQPRQVGAG</sequence>
<reference evidence="1 2" key="1">
    <citation type="submission" date="2009-11" db="EMBL/GenBank/DDBJ databases">
        <title>Annotation of Allomyces macrogynus ATCC 38327.</title>
        <authorList>
            <consortium name="The Broad Institute Genome Sequencing Platform"/>
            <person name="Russ C."/>
            <person name="Cuomo C."/>
            <person name="Burger G."/>
            <person name="Gray M.W."/>
            <person name="Holland P.W.H."/>
            <person name="King N."/>
            <person name="Lang F.B.F."/>
            <person name="Roger A.J."/>
            <person name="Ruiz-Trillo I."/>
            <person name="Young S.K."/>
            <person name="Zeng Q."/>
            <person name="Gargeya S."/>
            <person name="Fitzgerald M."/>
            <person name="Haas B."/>
            <person name="Abouelleil A."/>
            <person name="Alvarado L."/>
            <person name="Arachchi H.M."/>
            <person name="Berlin A."/>
            <person name="Chapman S.B."/>
            <person name="Gearin G."/>
            <person name="Goldberg J."/>
            <person name="Griggs A."/>
            <person name="Gujja S."/>
            <person name="Hansen M."/>
            <person name="Heiman D."/>
            <person name="Howarth C."/>
            <person name="Larimer J."/>
            <person name="Lui A."/>
            <person name="MacDonald P.J.P."/>
            <person name="McCowen C."/>
            <person name="Montmayeur A."/>
            <person name="Murphy C."/>
            <person name="Neiman D."/>
            <person name="Pearson M."/>
            <person name="Priest M."/>
            <person name="Roberts A."/>
            <person name="Saif S."/>
            <person name="Shea T."/>
            <person name="Sisk P."/>
            <person name="Stolte C."/>
            <person name="Sykes S."/>
            <person name="Wortman J."/>
            <person name="Nusbaum C."/>
            <person name="Birren B."/>
        </authorList>
    </citation>
    <scope>NUCLEOTIDE SEQUENCE [LARGE SCALE GENOMIC DNA]</scope>
    <source>
        <strain evidence="1 2">ATCC 38327</strain>
    </source>
</reference>
<accession>A0A0L0SQA4</accession>
<organism evidence="1 2">
    <name type="scientific">Allomyces macrogynus (strain ATCC 38327)</name>
    <name type="common">Allomyces javanicus var. macrogynus</name>
    <dbReference type="NCBI Taxonomy" id="578462"/>
    <lineage>
        <taxon>Eukaryota</taxon>
        <taxon>Fungi</taxon>
        <taxon>Fungi incertae sedis</taxon>
        <taxon>Blastocladiomycota</taxon>
        <taxon>Blastocladiomycetes</taxon>
        <taxon>Blastocladiales</taxon>
        <taxon>Blastocladiaceae</taxon>
        <taxon>Allomyces</taxon>
    </lineage>
</organism>
<dbReference type="VEuPathDB" id="FungiDB:AMAG_10048"/>
<keyword evidence="2" id="KW-1185">Reference proteome</keyword>
<dbReference type="eggNOG" id="ENOG502TEFX">
    <property type="taxonomic scope" value="Eukaryota"/>
</dbReference>
<dbReference type="EMBL" id="GG745345">
    <property type="protein sequence ID" value="KNE64696.1"/>
    <property type="molecule type" value="Genomic_DNA"/>
</dbReference>
<gene>
    <name evidence="1" type="ORF">AMAG_10048</name>
</gene>
<dbReference type="Proteomes" id="UP000054350">
    <property type="component" value="Unassembled WGS sequence"/>
</dbReference>